<keyword evidence="1" id="KW-1133">Transmembrane helix</keyword>
<evidence type="ECO:0000256" key="2">
    <source>
        <dbReference type="SAM" id="SignalP"/>
    </source>
</evidence>
<dbReference type="OMA" id="WIALITH"/>
<dbReference type="Pfam" id="PF02225">
    <property type="entry name" value="PA"/>
    <property type="match status" value="1"/>
</dbReference>
<dbReference type="CDD" id="cd02122">
    <property type="entry name" value="PA_GRAIL_like"/>
    <property type="match status" value="1"/>
</dbReference>
<dbReference type="GeneTree" id="ENSGT00940000156171"/>
<dbReference type="Ensembl" id="ENSEBUT00000014024.1">
    <property type="protein sequence ID" value="ENSEBUP00000013448.1"/>
    <property type="gene ID" value="ENSEBUG00000008489.1"/>
</dbReference>
<keyword evidence="1" id="KW-0812">Transmembrane</keyword>
<feature type="signal peptide" evidence="2">
    <location>
        <begin position="1"/>
        <end position="25"/>
    </location>
</feature>
<proteinExistence type="predicted"/>
<accession>A0A8C4QDK7</accession>
<dbReference type="Gene3D" id="3.50.30.30">
    <property type="match status" value="1"/>
</dbReference>
<dbReference type="Proteomes" id="UP000694388">
    <property type="component" value="Unplaced"/>
</dbReference>
<keyword evidence="5" id="KW-1185">Reference proteome</keyword>
<keyword evidence="2" id="KW-0732">Signal</keyword>
<evidence type="ECO:0000256" key="1">
    <source>
        <dbReference type="SAM" id="Phobius"/>
    </source>
</evidence>
<feature type="transmembrane region" description="Helical" evidence="1">
    <location>
        <begin position="186"/>
        <end position="209"/>
    </location>
</feature>
<keyword evidence="1" id="KW-0472">Membrane</keyword>
<evidence type="ECO:0000259" key="3">
    <source>
        <dbReference type="Pfam" id="PF02225"/>
    </source>
</evidence>
<dbReference type="FunFam" id="3.50.30.30:FF:000003">
    <property type="entry name" value="E3 ubiquitin-protein ligase RNF128"/>
    <property type="match status" value="1"/>
</dbReference>
<reference evidence="4" key="1">
    <citation type="submission" date="2025-08" db="UniProtKB">
        <authorList>
            <consortium name="Ensembl"/>
        </authorList>
    </citation>
    <scope>IDENTIFICATION</scope>
</reference>
<evidence type="ECO:0000313" key="4">
    <source>
        <dbReference type="Ensembl" id="ENSEBUP00000013448.1"/>
    </source>
</evidence>
<reference evidence="4" key="2">
    <citation type="submission" date="2025-09" db="UniProtKB">
        <authorList>
            <consortium name="Ensembl"/>
        </authorList>
    </citation>
    <scope>IDENTIFICATION</scope>
</reference>
<feature type="domain" description="PA" evidence="3">
    <location>
        <begin position="77"/>
        <end position="156"/>
    </location>
</feature>
<feature type="chain" id="PRO_5034876710" evidence="2">
    <location>
        <begin position="26"/>
        <end position="275"/>
    </location>
</feature>
<organism evidence="4 5">
    <name type="scientific">Eptatretus burgeri</name>
    <name type="common">Inshore hagfish</name>
    <dbReference type="NCBI Taxonomy" id="7764"/>
    <lineage>
        <taxon>Eukaryota</taxon>
        <taxon>Metazoa</taxon>
        <taxon>Chordata</taxon>
        <taxon>Craniata</taxon>
        <taxon>Vertebrata</taxon>
        <taxon>Cyclostomata</taxon>
        <taxon>Myxini</taxon>
        <taxon>Myxiniformes</taxon>
        <taxon>Myxinidae</taxon>
        <taxon>Eptatretinae</taxon>
        <taxon>Eptatretus</taxon>
    </lineage>
</organism>
<sequence length="275" mass="29663">MAGGSAMSLRLPLTFLLGLAAWSEADKEESWYTAFVNVTYTDPQSGHVHTERSECGRYGDDSPKAAAGGALLAALGDRSGCDPWATRFAIPAGCTSWMALVGKTNCTVRDKIVVAAERNASAVLVYNAPGTGNTTSALHTGDMVVVMVTELKGKELLALLERNVTVMLHVTVGTRNIQKLVSRTSVVFVSISFIVLMIISLAWLVFYYVQRLRYANARDRNQRRLGDAAKKAIVKLPLKTIRKGDQVGVLLNILKALGLPVRSQATTLTTKPTPG</sequence>
<dbReference type="InterPro" id="IPR003137">
    <property type="entry name" value="PA_domain"/>
</dbReference>
<dbReference type="AlphaFoldDB" id="A0A8C4QDK7"/>
<evidence type="ECO:0000313" key="5">
    <source>
        <dbReference type="Proteomes" id="UP000694388"/>
    </source>
</evidence>
<protein>
    <submittedName>
        <fullName evidence="4">Ring finger protein 150b</fullName>
    </submittedName>
</protein>
<name>A0A8C4QDK7_EPTBU</name>